<gene>
    <name evidence="7" type="ordered locus">CJA_1473</name>
</gene>
<dbReference type="PANTHER" id="PTHR30055:SF234">
    <property type="entry name" value="HTH-TYPE TRANSCRIPTIONAL REGULATOR BETI"/>
    <property type="match status" value="1"/>
</dbReference>
<dbReference type="OrthoDB" id="8534868at2"/>
<evidence type="ECO:0000256" key="3">
    <source>
        <dbReference type="ARBA" id="ARBA00023125"/>
    </source>
</evidence>
<feature type="domain" description="HTH tetR-type" evidence="6">
    <location>
        <begin position="17"/>
        <end position="77"/>
    </location>
</feature>
<evidence type="ECO:0000256" key="1">
    <source>
        <dbReference type="ARBA" id="ARBA00022491"/>
    </source>
</evidence>
<dbReference type="Pfam" id="PF13977">
    <property type="entry name" value="TetR_C_6"/>
    <property type="match status" value="1"/>
</dbReference>
<sequence>MQQVTKLKKHNDPQLAEARRTQILNAAASCFMLRGYHGASMADISKAAGMSPGHIYNYFDSKESIIEALIARDREEMFDLFNRIEAQGGNLLESLVEAADEGVERKYTPEHSALQLEMLAEAARNPKIAQLLQESDQVARARMRQLLTNLRQQQGVDIEKNLDGAIEVIFAFFGGLLGRSVLHPALARATLLAVMRPTLRQLFLGNSLF</sequence>
<dbReference type="STRING" id="498211.CJA_1473"/>
<dbReference type="PROSITE" id="PS50977">
    <property type="entry name" value="HTH_TETR_2"/>
    <property type="match status" value="1"/>
</dbReference>
<dbReference type="PANTHER" id="PTHR30055">
    <property type="entry name" value="HTH-TYPE TRANSCRIPTIONAL REGULATOR RUTR"/>
    <property type="match status" value="1"/>
</dbReference>
<keyword evidence="8" id="KW-1185">Reference proteome</keyword>
<dbReference type="KEGG" id="cja:CJA_1473"/>
<dbReference type="AlphaFoldDB" id="B3PDL3"/>
<reference evidence="7 8" key="1">
    <citation type="journal article" date="2008" name="J. Bacteriol.">
        <title>Insights into plant cell wall degradation from the genome sequence of the soil bacterium Cellvibrio japonicus.</title>
        <authorList>
            <person name="Deboy R.T."/>
            <person name="Mongodin E.F."/>
            <person name="Fouts D.E."/>
            <person name="Tailford L.E."/>
            <person name="Khouri H."/>
            <person name="Emerson J.B."/>
            <person name="Mohamoud Y."/>
            <person name="Watkins K."/>
            <person name="Henrissat B."/>
            <person name="Gilbert H.J."/>
            <person name="Nelson K.E."/>
        </authorList>
    </citation>
    <scope>NUCLEOTIDE SEQUENCE [LARGE SCALE GENOMIC DNA]</scope>
    <source>
        <strain evidence="7 8">Ueda107</strain>
    </source>
</reference>
<dbReference type="SUPFAM" id="SSF48498">
    <property type="entry name" value="Tetracyclin repressor-like, C-terminal domain"/>
    <property type="match status" value="1"/>
</dbReference>
<dbReference type="HOGENOM" id="CLU_069356_15_12_6"/>
<keyword evidence="1" id="KW-0678">Repressor</keyword>
<accession>B3PDL3</accession>
<dbReference type="InterPro" id="IPR001647">
    <property type="entry name" value="HTH_TetR"/>
</dbReference>
<dbReference type="Proteomes" id="UP000001036">
    <property type="component" value="Chromosome"/>
</dbReference>
<protein>
    <submittedName>
        <fullName evidence="7">Transcriptional regulator, TetR family</fullName>
    </submittedName>
</protein>
<keyword evidence="3 5" id="KW-0238">DNA-binding</keyword>
<dbReference type="GO" id="GO:0003700">
    <property type="term" value="F:DNA-binding transcription factor activity"/>
    <property type="evidence" value="ECO:0007669"/>
    <property type="project" value="TreeGrafter"/>
</dbReference>
<dbReference type="InterPro" id="IPR036271">
    <property type="entry name" value="Tet_transcr_reg_TetR-rel_C_sf"/>
</dbReference>
<feature type="DNA-binding region" description="H-T-H motif" evidence="5">
    <location>
        <begin position="40"/>
        <end position="59"/>
    </location>
</feature>
<evidence type="ECO:0000256" key="4">
    <source>
        <dbReference type="ARBA" id="ARBA00023163"/>
    </source>
</evidence>
<evidence type="ECO:0000313" key="8">
    <source>
        <dbReference type="Proteomes" id="UP000001036"/>
    </source>
</evidence>
<dbReference type="RefSeq" id="WP_012487103.1">
    <property type="nucleotide sequence ID" value="NC_010995.1"/>
</dbReference>
<dbReference type="Pfam" id="PF00440">
    <property type="entry name" value="TetR_N"/>
    <property type="match status" value="1"/>
</dbReference>
<dbReference type="PRINTS" id="PR00455">
    <property type="entry name" value="HTHTETR"/>
</dbReference>
<dbReference type="EMBL" id="CP000934">
    <property type="protein sequence ID" value="ACE85096.1"/>
    <property type="molecule type" value="Genomic_DNA"/>
</dbReference>
<proteinExistence type="predicted"/>
<organism evidence="7 8">
    <name type="scientific">Cellvibrio japonicus (strain Ueda107)</name>
    <name type="common">Pseudomonas fluorescens subsp. cellulosa</name>
    <dbReference type="NCBI Taxonomy" id="498211"/>
    <lineage>
        <taxon>Bacteria</taxon>
        <taxon>Pseudomonadati</taxon>
        <taxon>Pseudomonadota</taxon>
        <taxon>Gammaproteobacteria</taxon>
        <taxon>Cellvibrionales</taxon>
        <taxon>Cellvibrionaceae</taxon>
        <taxon>Cellvibrio</taxon>
    </lineage>
</organism>
<keyword evidence="4" id="KW-0804">Transcription</keyword>
<dbReference type="InterPro" id="IPR050109">
    <property type="entry name" value="HTH-type_TetR-like_transc_reg"/>
</dbReference>
<evidence type="ECO:0000256" key="2">
    <source>
        <dbReference type="ARBA" id="ARBA00023015"/>
    </source>
</evidence>
<dbReference type="GO" id="GO:0000976">
    <property type="term" value="F:transcription cis-regulatory region binding"/>
    <property type="evidence" value="ECO:0007669"/>
    <property type="project" value="TreeGrafter"/>
</dbReference>
<name>B3PDL3_CELJU</name>
<dbReference type="eggNOG" id="COG1309">
    <property type="taxonomic scope" value="Bacteria"/>
</dbReference>
<evidence type="ECO:0000259" key="6">
    <source>
        <dbReference type="PROSITE" id="PS50977"/>
    </source>
</evidence>
<evidence type="ECO:0000256" key="5">
    <source>
        <dbReference type="PROSITE-ProRule" id="PRU00335"/>
    </source>
</evidence>
<dbReference type="InterPro" id="IPR039538">
    <property type="entry name" value="BetI_C"/>
</dbReference>
<dbReference type="InterPro" id="IPR009057">
    <property type="entry name" value="Homeodomain-like_sf"/>
</dbReference>
<keyword evidence="2" id="KW-0805">Transcription regulation</keyword>
<dbReference type="SUPFAM" id="SSF46689">
    <property type="entry name" value="Homeodomain-like"/>
    <property type="match status" value="1"/>
</dbReference>
<dbReference type="Gene3D" id="1.10.357.10">
    <property type="entry name" value="Tetracycline Repressor, domain 2"/>
    <property type="match status" value="1"/>
</dbReference>
<evidence type="ECO:0000313" key="7">
    <source>
        <dbReference type="EMBL" id="ACE85096.1"/>
    </source>
</evidence>